<keyword evidence="4" id="KW-0554">One-carbon metabolism</keyword>
<dbReference type="Gene3D" id="3.40.430.10">
    <property type="entry name" value="Dihydrofolate Reductase, subunit A"/>
    <property type="match status" value="1"/>
</dbReference>
<dbReference type="InterPro" id="IPR017925">
    <property type="entry name" value="DHFR_CS"/>
</dbReference>
<evidence type="ECO:0000256" key="6">
    <source>
        <dbReference type="ARBA" id="ARBA00023002"/>
    </source>
</evidence>
<comment type="caution">
    <text evidence="9">The sequence shown here is derived from an EMBL/GenBank/DDBJ whole genome shotgun (WGS) entry which is preliminary data.</text>
</comment>
<feature type="domain" description="DHFR" evidence="8">
    <location>
        <begin position="23"/>
        <end position="241"/>
    </location>
</feature>
<dbReference type="GO" id="GO:0046654">
    <property type="term" value="P:tetrahydrofolate biosynthetic process"/>
    <property type="evidence" value="ECO:0007669"/>
    <property type="project" value="InterPro"/>
</dbReference>
<dbReference type="GO" id="GO:0050661">
    <property type="term" value="F:NADP binding"/>
    <property type="evidence" value="ECO:0007669"/>
    <property type="project" value="InterPro"/>
</dbReference>
<dbReference type="CDD" id="cd00209">
    <property type="entry name" value="DHFR"/>
    <property type="match status" value="1"/>
</dbReference>
<dbReference type="PRINTS" id="PR00070">
    <property type="entry name" value="DHFR"/>
</dbReference>
<dbReference type="PANTHER" id="PTHR48069">
    <property type="entry name" value="DIHYDROFOLATE REDUCTASE"/>
    <property type="match status" value="1"/>
</dbReference>
<evidence type="ECO:0000313" key="10">
    <source>
        <dbReference type="Proteomes" id="UP000717515"/>
    </source>
</evidence>
<evidence type="ECO:0000256" key="2">
    <source>
        <dbReference type="ARBA" id="ARBA00012856"/>
    </source>
</evidence>
<dbReference type="InterPro" id="IPR001796">
    <property type="entry name" value="DHFR_dom"/>
</dbReference>
<evidence type="ECO:0000256" key="3">
    <source>
        <dbReference type="ARBA" id="ARBA00018886"/>
    </source>
</evidence>
<dbReference type="PANTHER" id="PTHR48069:SF3">
    <property type="entry name" value="DIHYDROFOLATE REDUCTASE"/>
    <property type="match status" value="1"/>
</dbReference>
<evidence type="ECO:0000256" key="1">
    <source>
        <dbReference type="ARBA" id="ARBA00004903"/>
    </source>
</evidence>
<dbReference type="Pfam" id="PF00186">
    <property type="entry name" value="DHFR_1"/>
    <property type="match status" value="1"/>
</dbReference>
<evidence type="ECO:0000256" key="5">
    <source>
        <dbReference type="ARBA" id="ARBA00022857"/>
    </source>
</evidence>
<dbReference type="Proteomes" id="UP000717515">
    <property type="component" value="Unassembled WGS sequence"/>
</dbReference>
<keyword evidence="6" id="KW-0560">Oxidoreductase</keyword>
<evidence type="ECO:0000313" key="9">
    <source>
        <dbReference type="EMBL" id="KAG9321259.1"/>
    </source>
</evidence>
<proteinExistence type="inferred from homology"/>
<evidence type="ECO:0000259" key="8">
    <source>
        <dbReference type="PROSITE" id="PS51330"/>
    </source>
</evidence>
<dbReference type="GO" id="GO:0046452">
    <property type="term" value="P:dihydrofolate metabolic process"/>
    <property type="evidence" value="ECO:0007669"/>
    <property type="project" value="TreeGrafter"/>
</dbReference>
<sequence length="242" mass="26847">MGQGASVLNQSSRHASSDLLMSTFSIVVAADQASGIGLRGGLPWRLRKDMAFFAKVTSAIPATTTQPNNDIQRVNACIMGRRTWESIPAKFRPLVNRFNIIVSRDPHYLDDKAEKNNPMVALATSFQSALELAETYQQPRQVTATTSPSGPVIVIERVFLIGGGQLYAEGIQSTACQHIFLTRIHTTVECDAFFPPIRESDYTLLSSKEAHSFLEDYVQDSIEEGTIVEGAYQYEYTVYDRT</sequence>
<dbReference type="SUPFAM" id="SSF53597">
    <property type="entry name" value="Dihydrofolate reductase-like"/>
    <property type="match status" value="1"/>
</dbReference>
<gene>
    <name evidence="9" type="ORF">KVV02_001455</name>
</gene>
<dbReference type="AlphaFoldDB" id="A0A9P7ZZL4"/>
<dbReference type="EC" id="1.5.1.3" evidence="2"/>
<reference evidence="9" key="1">
    <citation type="submission" date="2021-07" db="EMBL/GenBank/DDBJ databases">
        <title>Draft genome of Mortierella alpina, strain LL118, isolated from an aspen leaf litter sample.</title>
        <authorList>
            <person name="Yang S."/>
            <person name="Vinatzer B.A."/>
        </authorList>
    </citation>
    <scope>NUCLEOTIDE SEQUENCE</scope>
    <source>
        <strain evidence="9">LL118</strain>
    </source>
</reference>
<protein>
    <recommendedName>
        <fullName evidence="3">Dihydrofolate reductase</fullName>
        <ecNumber evidence="2">1.5.1.3</ecNumber>
    </recommendedName>
</protein>
<dbReference type="EMBL" id="JAIFTL010000217">
    <property type="protein sequence ID" value="KAG9321259.1"/>
    <property type="molecule type" value="Genomic_DNA"/>
</dbReference>
<comment type="pathway">
    <text evidence="1">Cofactor biosynthesis; tetrahydrofolate biosynthesis; 5,6,7,8-tetrahydrofolate from 7,8-dihydrofolate: step 1/1.</text>
</comment>
<evidence type="ECO:0000256" key="7">
    <source>
        <dbReference type="RuleBase" id="RU004474"/>
    </source>
</evidence>
<comment type="similarity">
    <text evidence="7">Belongs to the dihydrofolate reductase family.</text>
</comment>
<dbReference type="GO" id="GO:0005739">
    <property type="term" value="C:mitochondrion"/>
    <property type="evidence" value="ECO:0007669"/>
    <property type="project" value="TreeGrafter"/>
</dbReference>
<keyword evidence="5" id="KW-0521">NADP</keyword>
<accession>A0A9P7ZZL4</accession>
<dbReference type="GO" id="GO:0006730">
    <property type="term" value="P:one-carbon metabolic process"/>
    <property type="evidence" value="ECO:0007669"/>
    <property type="project" value="UniProtKB-KW"/>
</dbReference>
<dbReference type="GO" id="GO:0004146">
    <property type="term" value="F:dihydrofolate reductase activity"/>
    <property type="evidence" value="ECO:0007669"/>
    <property type="project" value="UniProtKB-EC"/>
</dbReference>
<evidence type="ECO:0000256" key="4">
    <source>
        <dbReference type="ARBA" id="ARBA00022563"/>
    </source>
</evidence>
<organism evidence="9 10">
    <name type="scientific">Mortierella alpina</name>
    <name type="common">Oleaginous fungus</name>
    <name type="synonym">Mortierella renispora</name>
    <dbReference type="NCBI Taxonomy" id="64518"/>
    <lineage>
        <taxon>Eukaryota</taxon>
        <taxon>Fungi</taxon>
        <taxon>Fungi incertae sedis</taxon>
        <taxon>Mucoromycota</taxon>
        <taxon>Mortierellomycotina</taxon>
        <taxon>Mortierellomycetes</taxon>
        <taxon>Mortierellales</taxon>
        <taxon>Mortierellaceae</taxon>
        <taxon>Mortierella</taxon>
    </lineage>
</organism>
<dbReference type="PROSITE" id="PS00075">
    <property type="entry name" value="DHFR_1"/>
    <property type="match status" value="1"/>
</dbReference>
<dbReference type="InterPro" id="IPR012259">
    <property type="entry name" value="DHFR"/>
</dbReference>
<name>A0A9P7ZZL4_MORAP</name>
<dbReference type="InterPro" id="IPR024072">
    <property type="entry name" value="DHFR-like_dom_sf"/>
</dbReference>
<dbReference type="GO" id="GO:0046655">
    <property type="term" value="P:folic acid metabolic process"/>
    <property type="evidence" value="ECO:0007669"/>
    <property type="project" value="TreeGrafter"/>
</dbReference>
<dbReference type="PROSITE" id="PS51330">
    <property type="entry name" value="DHFR_2"/>
    <property type="match status" value="1"/>
</dbReference>